<accession>A0A8H7C9N6</accession>
<organism evidence="2 3">
    <name type="scientific">Agaricus bisporus var. burnettii</name>
    <dbReference type="NCBI Taxonomy" id="192524"/>
    <lineage>
        <taxon>Eukaryota</taxon>
        <taxon>Fungi</taxon>
        <taxon>Dikarya</taxon>
        <taxon>Basidiomycota</taxon>
        <taxon>Agaricomycotina</taxon>
        <taxon>Agaricomycetes</taxon>
        <taxon>Agaricomycetidae</taxon>
        <taxon>Agaricales</taxon>
        <taxon>Agaricineae</taxon>
        <taxon>Agaricaceae</taxon>
        <taxon>Agaricus</taxon>
    </lineage>
</organism>
<feature type="region of interest" description="Disordered" evidence="1">
    <location>
        <begin position="12"/>
        <end position="33"/>
    </location>
</feature>
<dbReference type="AlphaFoldDB" id="A0A8H7C9N6"/>
<comment type="caution">
    <text evidence="2">The sequence shown here is derived from an EMBL/GenBank/DDBJ whole genome shotgun (WGS) entry which is preliminary data.</text>
</comment>
<name>A0A8H7C9N6_AGABI</name>
<evidence type="ECO:0000313" key="3">
    <source>
        <dbReference type="Proteomes" id="UP000629468"/>
    </source>
</evidence>
<dbReference type="Proteomes" id="UP000629468">
    <property type="component" value="Unassembled WGS sequence"/>
</dbReference>
<evidence type="ECO:0000256" key="1">
    <source>
        <dbReference type="SAM" id="MobiDB-lite"/>
    </source>
</evidence>
<evidence type="ECO:0000313" key="2">
    <source>
        <dbReference type="EMBL" id="KAF7768434.1"/>
    </source>
</evidence>
<sequence>MLDLMDRDMIPDWSPATNATQHPQRMPNPDRALAEGEPLYTSFIDVFGDDVSGNQSKSWNKHWNIYITHRNLPRKLLQQQYNIHFVSTSTQAPVPEQFESIHSVIKSTHDHPVRVKCASTGEFVRFKIRCNSGPGDNPSQSEICSHIGGNGNFPCRKCHVGGTQKQKETDQGYAAFFVTGVDWTAGETLREVEKQVKAACCGIAQPIKELQSKTGVKDGYTQYWIDDFIS</sequence>
<dbReference type="EMBL" id="JABXXO010000010">
    <property type="protein sequence ID" value="KAF7768434.1"/>
    <property type="molecule type" value="Genomic_DNA"/>
</dbReference>
<reference evidence="2 3" key="1">
    <citation type="journal article" name="Sci. Rep.">
        <title>Telomere-to-telomere assembled and centromere annotated genomes of the two main subspecies of the button mushroom Agaricus bisporus reveal especially polymorphic chromosome ends.</title>
        <authorList>
            <person name="Sonnenberg A.S.M."/>
            <person name="Sedaghat-Telgerd N."/>
            <person name="Lavrijssen B."/>
            <person name="Ohm R.A."/>
            <person name="Hendrickx P.M."/>
            <person name="Scholtmeijer K."/>
            <person name="Baars J.J.P."/>
            <person name="van Peer A."/>
        </authorList>
    </citation>
    <scope>NUCLEOTIDE SEQUENCE [LARGE SCALE GENOMIC DNA]</scope>
    <source>
        <strain evidence="2 3">H119_p4</strain>
    </source>
</reference>
<proteinExistence type="predicted"/>
<protein>
    <submittedName>
        <fullName evidence="2">Uncharacterized protein</fullName>
    </submittedName>
</protein>
<gene>
    <name evidence="2" type="ORF">Agabi119p4_7677</name>
</gene>